<protein>
    <recommendedName>
        <fullName evidence="3">DUF4352 domain-containing protein</fullName>
    </recommendedName>
</protein>
<dbReference type="Pfam" id="PF11611">
    <property type="entry name" value="DUF4352"/>
    <property type="match status" value="1"/>
</dbReference>
<dbReference type="PROSITE" id="PS51257">
    <property type="entry name" value="PROKAR_LIPOPROTEIN"/>
    <property type="match status" value="1"/>
</dbReference>
<dbReference type="OrthoDB" id="8858662at2"/>
<feature type="chain" id="PRO_5003320913" description="DUF4352 domain-containing protein" evidence="2">
    <location>
        <begin position="28"/>
        <end position="187"/>
    </location>
</feature>
<evidence type="ECO:0000313" key="5">
    <source>
        <dbReference type="Proteomes" id="UP000006512"/>
    </source>
</evidence>
<sequence length="187" mass="19601">MFRPALAFAFVLAVVVSGCSPKSGAPAATLSSSASGVHYIDQTVKAGDTEVVVNEMWSIVDYPEASKGAVAVAVRWTVHNAGDKPLTDKTFPVMRLVDGKGTVYTPDKALTEALRNDQDMSDPDGSDLNPGLAETRLSVFEVAANRFNLSDWYMLPADGVKMAFCTQAQALDGKCPASMGAPAVAGG</sequence>
<proteinExistence type="predicted"/>
<evidence type="ECO:0000313" key="4">
    <source>
        <dbReference type="EMBL" id="EGF93228.1"/>
    </source>
</evidence>
<keyword evidence="5" id="KW-1185">Reference proteome</keyword>
<dbReference type="InterPro" id="IPR029050">
    <property type="entry name" value="Immunoprotect_excell_Ig-like"/>
</dbReference>
<organism evidence="4 5">
    <name type="scientific">Asticcacaulis biprosthecium C19</name>
    <dbReference type="NCBI Taxonomy" id="715226"/>
    <lineage>
        <taxon>Bacteria</taxon>
        <taxon>Pseudomonadati</taxon>
        <taxon>Pseudomonadota</taxon>
        <taxon>Alphaproteobacteria</taxon>
        <taxon>Caulobacterales</taxon>
        <taxon>Caulobacteraceae</taxon>
        <taxon>Asticcacaulis</taxon>
    </lineage>
</organism>
<accession>F4QJX1</accession>
<dbReference type="HOGENOM" id="CLU_1444903_0_0_5"/>
<dbReference type="Gene3D" id="2.60.40.1240">
    <property type="match status" value="1"/>
</dbReference>
<keyword evidence="1 2" id="KW-0732">Signal</keyword>
<dbReference type="EMBL" id="GL883077">
    <property type="protein sequence ID" value="EGF93228.1"/>
    <property type="molecule type" value="Genomic_DNA"/>
</dbReference>
<gene>
    <name evidence="4" type="ORF">ABI_16680</name>
</gene>
<reference evidence="5" key="1">
    <citation type="submission" date="2011-03" db="EMBL/GenBank/DDBJ databases">
        <title>Draft genome sequence of Brevundimonas diminuta.</title>
        <authorList>
            <person name="Brown P.J.B."/>
            <person name="Buechlein A."/>
            <person name="Hemmerich C."/>
            <person name="Brun Y.V."/>
        </authorList>
    </citation>
    <scope>NUCLEOTIDE SEQUENCE [LARGE SCALE GENOMIC DNA]</scope>
    <source>
        <strain evidence="5">C19</strain>
    </source>
</reference>
<dbReference type="InterPro" id="IPR029051">
    <property type="entry name" value="DUF4352"/>
</dbReference>
<feature type="domain" description="DUF4352" evidence="3">
    <location>
        <begin position="40"/>
        <end position="133"/>
    </location>
</feature>
<name>F4QJX1_9CAUL</name>
<dbReference type="Proteomes" id="UP000006512">
    <property type="component" value="Unassembled WGS sequence"/>
</dbReference>
<feature type="signal peptide" evidence="2">
    <location>
        <begin position="1"/>
        <end position="27"/>
    </location>
</feature>
<evidence type="ECO:0000259" key="3">
    <source>
        <dbReference type="Pfam" id="PF11611"/>
    </source>
</evidence>
<evidence type="ECO:0000256" key="2">
    <source>
        <dbReference type="SAM" id="SignalP"/>
    </source>
</evidence>
<evidence type="ECO:0000256" key="1">
    <source>
        <dbReference type="ARBA" id="ARBA00022729"/>
    </source>
</evidence>
<dbReference type="AlphaFoldDB" id="F4QJX1"/>
<dbReference type="RefSeq" id="WP_006272422.1">
    <property type="nucleotide sequence ID" value="NZ_GL883077.1"/>
</dbReference>